<dbReference type="Proteomes" id="UP001567538">
    <property type="component" value="Unassembled WGS sequence"/>
</dbReference>
<proteinExistence type="predicted"/>
<evidence type="ECO:0000313" key="2">
    <source>
        <dbReference type="Proteomes" id="UP001567538"/>
    </source>
</evidence>
<evidence type="ECO:0000313" key="1">
    <source>
        <dbReference type="EMBL" id="KAL1563461.1"/>
    </source>
</evidence>
<comment type="caution">
    <text evidence="1">The sequence shown here is derived from an EMBL/GenBank/DDBJ whole genome shotgun (WGS) entry which is preliminary data.</text>
</comment>
<protein>
    <submittedName>
        <fullName evidence="1">Uncharacterized protein</fullName>
    </submittedName>
</protein>
<dbReference type="EMBL" id="JBEAFC010000003">
    <property type="protein sequence ID" value="KAL1563461.1"/>
    <property type="molecule type" value="Genomic_DNA"/>
</dbReference>
<gene>
    <name evidence="1" type="ORF">AAHA92_05924</name>
</gene>
<sequence length="131" mass="14592">MKLDSNPPSPPSFKHKLKESLCFSCCFRRRNGGQFSPHHSPLSPSDDNPAVVWIKAKGPHDHSLSEIKDKCRTILGLPGAKHKRQASVEFRYDPLSYAMNFEDGFDCDDEAPLRNFSARLPPSPPVSSALT</sequence>
<name>A0ABD1I402_SALDI</name>
<dbReference type="AlphaFoldDB" id="A0ABD1I402"/>
<accession>A0ABD1I402</accession>
<reference evidence="1 2" key="1">
    <citation type="submission" date="2024-06" db="EMBL/GenBank/DDBJ databases">
        <title>A chromosome level genome sequence of Diviner's sage (Salvia divinorum).</title>
        <authorList>
            <person name="Ford S.A."/>
            <person name="Ro D.-K."/>
            <person name="Ness R.W."/>
            <person name="Phillips M.A."/>
        </authorList>
    </citation>
    <scope>NUCLEOTIDE SEQUENCE [LARGE SCALE GENOMIC DNA]</scope>
    <source>
        <strain evidence="1">SAF-2024a</strain>
        <tissue evidence="1">Leaf</tissue>
    </source>
</reference>
<organism evidence="1 2">
    <name type="scientific">Salvia divinorum</name>
    <name type="common">Maria pastora</name>
    <name type="synonym">Diviner's sage</name>
    <dbReference type="NCBI Taxonomy" id="28513"/>
    <lineage>
        <taxon>Eukaryota</taxon>
        <taxon>Viridiplantae</taxon>
        <taxon>Streptophyta</taxon>
        <taxon>Embryophyta</taxon>
        <taxon>Tracheophyta</taxon>
        <taxon>Spermatophyta</taxon>
        <taxon>Magnoliopsida</taxon>
        <taxon>eudicotyledons</taxon>
        <taxon>Gunneridae</taxon>
        <taxon>Pentapetalae</taxon>
        <taxon>asterids</taxon>
        <taxon>lamiids</taxon>
        <taxon>Lamiales</taxon>
        <taxon>Lamiaceae</taxon>
        <taxon>Nepetoideae</taxon>
        <taxon>Mentheae</taxon>
        <taxon>Salviinae</taxon>
        <taxon>Salvia</taxon>
        <taxon>Salvia subgen. Calosphace</taxon>
    </lineage>
</organism>
<keyword evidence="2" id="KW-1185">Reference proteome</keyword>
<dbReference type="PANTHER" id="PTHR33168">
    <property type="entry name" value="STRESS INDUCED PROTEIN-RELATED"/>
    <property type="match status" value="1"/>
</dbReference>